<dbReference type="InterPro" id="IPR006121">
    <property type="entry name" value="HMA_dom"/>
</dbReference>
<proteinExistence type="predicted"/>
<evidence type="ECO:0000259" key="2">
    <source>
        <dbReference type="PROSITE" id="PS50846"/>
    </source>
</evidence>
<protein>
    <recommendedName>
        <fullName evidence="2">HMA domain-containing protein</fullName>
    </recommendedName>
</protein>
<dbReference type="SUPFAM" id="SSF55008">
    <property type="entry name" value="HMA, heavy metal-associated domain"/>
    <property type="match status" value="1"/>
</dbReference>
<dbReference type="EMBL" id="LVLJ01003561">
    <property type="protein sequence ID" value="OAE20918.1"/>
    <property type="molecule type" value="Genomic_DNA"/>
</dbReference>
<feature type="domain" description="HMA" evidence="2">
    <location>
        <begin position="29"/>
        <end position="94"/>
    </location>
</feature>
<keyword evidence="1" id="KW-0479">Metal-binding</keyword>
<keyword evidence="4" id="KW-1185">Reference proteome</keyword>
<organism evidence="3 4">
    <name type="scientific">Marchantia polymorpha subsp. ruderalis</name>
    <dbReference type="NCBI Taxonomy" id="1480154"/>
    <lineage>
        <taxon>Eukaryota</taxon>
        <taxon>Viridiplantae</taxon>
        <taxon>Streptophyta</taxon>
        <taxon>Embryophyta</taxon>
        <taxon>Marchantiophyta</taxon>
        <taxon>Marchantiopsida</taxon>
        <taxon>Marchantiidae</taxon>
        <taxon>Marchantiales</taxon>
        <taxon>Marchantiaceae</taxon>
        <taxon>Marchantia</taxon>
    </lineage>
</organism>
<dbReference type="Gene3D" id="3.30.70.100">
    <property type="match status" value="1"/>
</dbReference>
<evidence type="ECO:0000256" key="1">
    <source>
        <dbReference type="ARBA" id="ARBA00022723"/>
    </source>
</evidence>
<evidence type="ECO:0000313" key="3">
    <source>
        <dbReference type="EMBL" id="OAE20918.1"/>
    </source>
</evidence>
<dbReference type="PANTHER" id="PTHR22814">
    <property type="entry name" value="COPPER TRANSPORT PROTEIN ATOX1-RELATED"/>
    <property type="match status" value="1"/>
</dbReference>
<dbReference type="CDD" id="cd00371">
    <property type="entry name" value="HMA"/>
    <property type="match status" value="1"/>
</dbReference>
<dbReference type="PROSITE" id="PS50846">
    <property type="entry name" value="HMA_2"/>
    <property type="match status" value="1"/>
</dbReference>
<comment type="caution">
    <text evidence="3">The sequence shown here is derived from an EMBL/GenBank/DDBJ whole genome shotgun (WGS) entry which is preliminary data.</text>
</comment>
<dbReference type="Proteomes" id="UP000077202">
    <property type="component" value="Unassembled WGS sequence"/>
</dbReference>
<dbReference type="Pfam" id="PF00403">
    <property type="entry name" value="HMA"/>
    <property type="match status" value="1"/>
</dbReference>
<dbReference type="PANTHER" id="PTHR22814:SF287">
    <property type="entry name" value="COPPER TRANSPORT PROTEIN ATX1"/>
    <property type="match status" value="1"/>
</dbReference>
<dbReference type="GO" id="GO:0046872">
    <property type="term" value="F:metal ion binding"/>
    <property type="evidence" value="ECO:0007669"/>
    <property type="project" value="UniProtKB-KW"/>
</dbReference>
<name>A0A176VIZ0_MARPO</name>
<dbReference type="InterPro" id="IPR036163">
    <property type="entry name" value="HMA_dom_sf"/>
</dbReference>
<evidence type="ECO:0000313" key="4">
    <source>
        <dbReference type="Proteomes" id="UP000077202"/>
    </source>
</evidence>
<accession>A0A176VIZ0</accession>
<reference evidence="3" key="1">
    <citation type="submission" date="2016-03" db="EMBL/GenBank/DDBJ databases">
        <title>Mechanisms controlling the formation of the plant cell surface in tip-growing cells are functionally conserved among land plants.</title>
        <authorList>
            <person name="Honkanen S."/>
            <person name="Jones V.A."/>
            <person name="Morieri G."/>
            <person name="Champion C."/>
            <person name="Hetherington A.J."/>
            <person name="Kelly S."/>
            <person name="Saint-Marcoux D."/>
            <person name="Proust H."/>
            <person name="Prescott H."/>
            <person name="Dolan L."/>
        </authorList>
    </citation>
    <scope>NUCLEOTIDE SEQUENCE [LARGE SCALE GENOMIC DNA]</scope>
    <source>
        <tissue evidence="3">Whole gametophyte</tissue>
    </source>
</reference>
<gene>
    <name evidence="3" type="ORF">AXG93_3256s1650</name>
</gene>
<dbReference type="AlphaFoldDB" id="A0A176VIZ0"/>
<sequence length="94" mass="10507">MSNSGYNEFFNYMPQLVQEDGSSDEDEGLITVVLKMPLLTDESEERVQQKLKAVEGVSSVHIDVTRHKVTVKGTAEPATVLAKARKVMPQTELW</sequence>